<keyword evidence="1" id="KW-0732">Signal</keyword>
<evidence type="ECO:0000256" key="1">
    <source>
        <dbReference type="SAM" id="SignalP"/>
    </source>
</evidence>
<name>A0A238C2J8_9BILA</name>
<proteinExistence type="predicted"/>
<dbReference type="EMBL" id="KZ269980">
    <property type="protein sequence ID" value="OZC11673.1"/>
    <property type="molecule type" value="Genomic_DNA"/>
</dbReference>
<reference evidence="2 3" key="1">
    <citation type="submission" date="2015-12" db="EMBL/GenBank/DDBJ databases">
        <title>Draft genome of the nematode, Onchocerca flexuosa.</title>
        <authorList>
            <person name="Mitreva M."/>
        </authorList>
    </citation>
    <scope>NUCLEOTIDE SEQUENCE [LARGE SCALE GENOMIC DNA]</scope>
    <source>
        <strain evidence="2">Red Deer</strain>
    </source>
</reference>
<dbReference type="AlphaFoldDB" id="A0A238C2J8"/>
<feature type="chain" id="PRO_5012534136" evidence="1">
    <location>
        <begin position="17"/>
        <end position="123"/>
    </location>
</feature>
<keyword evidence="3" id="KW-1185">Reference proteome</keyword>
<feature type="signal peptide" evidence="1">
    <location>
        <begin position="1"/>
        <end position="16"/>
    </location>
</feature>
<evidence type="ECO:0000313" key="2">
    <source>
        <dbReference type="EMBL" id="OZC11673.1"/>
    </source>
</evidence>
<dbReference type="Proteomes" id="UP000242913">
    <property type="component" value="Unassembled WGS sequence"/>
</dbReference>
<accession>A0A238C2J8</accession>
<sequence length="123" mass="13842">MHVLDLLLSIHCLILLHEFNHDLLIHFRHFDRPIVCRPRITAEPKAPSTAETLETAAAVASIAADLEAPIDKEDEADEIIGRLETSSWQTVKEPSIDQKSGSEQCATAESLDKNKKRHFIPFF</sequence>
<organism evidence="2 3">
    <name type="scientific">Onchocerca flexuosa</name>
    <dbReference type="NCBI Taxonomy" id="387005"/>
    <lineage>
        <taxon>Eukaryota</taxon>
        <taxon>Metazoa</taxon>
        <taxon>Ecdysozoa</taxon>
        <taxon>Nematoda</taxon>
        <taxon>Chromadorea</taxon>
        <taxon>Rhabditida</taxon>
        <taxon>Spirurina</taxon>
        <taxon>Spiruromorpha</taxon>
        <taxon>Filarioidea</taxon>
        <taxon>Onchocercidae</taxon>
        <taxon>Onchocerca</taxon>
    </lineage>
</organism>
<evidence type="ECO:0000313" key="3">
    <source>
        <dbReference type="Proteomes" id="UP000242913"/>
    </source>
</evidence>
<protein>
    <submittedName>
        <fullName evidence="2">Uncharacterized protein</fullName>
    </submittedName>
</protein>
<gene>
    <name evidence="2" type="ORF">X798_01536</name>
</gene>